<organism evidence="6 7">
    <name type="scientific">Paenibacillus whitsoniae</name>
    <dbReference type="NCBI Taxonomy" id="2496558"/>
    <lineage>
        <taxon>Bacteria</taxon>
        <taxon>Bacillati</taxon>
        <taxon>Bacillota</taxon>
        <taxon>Bacilli</taxon>
        <taxon>Bacillales</taxon>
        <taxon>Paenibacillaceae</taxon>
        <taxon>Paenibacillus</taxon>
    </lineage>
</organism>
<keyword evidence="7" id="KW-1185">Reference proteome</keyword>
<evidence type="ECO:0000259" key="5">
    <source>
        <dbReference type="Pfam" id="PF00535"/>
    </source>
</evidence>
<dbReference type="SUPFAM" id="SSF53448">
    <property type="entry name" value="Nucleotide-diphospho-sugar transferases"/>
    <property type="match status" value="1"/>
</dbReference>
<evidence type="ECO:0000256" key="4">
    <source>
        <dbReference type="ARBA" id="ARBA00022679"/>
    </source>
</evidence>
<sequence length="321" mass="37029">MSHSLPTVSVHIVTYNSVDHIDDCLWAIKNQSNPIHQIIIVDNNSLDDTLQNIKQWKRLDSCRILMNKVNIGFAGAHNQSIRMTDTDYCLILNPDVVLDKDYVKRTIEALERNPEAGSATGKLLFKSDPSQIDSTGLTINKARRAFDRGAHEPSERYVQAEEVFGVPGAAAMYKREMINEISINGEFFDEDFFAYKEDVDVAWRAQLMGWKAIYEPTAIAYHERGWKEGGRKSKPLFVRRLSYINRYKMMLKNDSIVSLLKHIVPFLTYECLSLGYSILREPKLLGAWNSFFNKYAELRAKRAQIQSKQKVPSRELQKWFK</sequence>
<name>A0A430JAU4_9BACL</name>
<keyword evidence="4 6" id="KW-0808">Transferase</keyword>
<feature type="domain" description="Glycosyltransferase 2-like" evidence="5">
    <location>
        <begin position="9"/>
        <end position="181"/>
    </location>
</feature>
<dbReference type="OrthoDB" id="9771846at2"/>
<dbReference type="PANTHER" id="PTHR43179:SF12">
    <property type="entry name" value="GALACTOFURANOSYLTRANSFERASE GLFT2"/>
    <property type="match status" value="1"/>
</dbReference>
<keyword evidence="3" id="KW-0328">Glycosyltransferase</keyword>
<dbReference type="AlphaFoldDB" id="A0A430JAU4"/>
<evidence type="ECO:0000313" key="6">
    <source>
        <dbReference type="EMBL" id="RTE08206.1"/>
    </source>
</evidence>
<comment type="pathway">
    <text evidence="1">Cell wall biogenesis; cell wall polysaccharide biosynthesis.</text>
</comment>
<evidence type="ECO:0000256" key="2">
    <source>
        <dbReference type="ARBA" id="ARBA00006739"/>
    </source>
</evidence>
<dbReference type="InterPro" id="IPR001173">
    <property type="entry name" value="Glyco_trans_2-like"/>
</dbReference>
<dbReference type="InterPro" id="IPR029044">
    <property type="entry name" value="Nucleotide-diphossugar_trans"/>
</dbReference>
<protein>
    <submittedName>
        <fullName evidence="6">Glycosyltransferase family 2 protein</fullName>
    </submittedName>
</protein>
<dbReference type="CDD" id="cd04186">
    <property type="entry name" value="GT_2_like_c"/>
    <property type="match status" value="1"/>
</dbReference>
<comment type="caution">
    <text evidence="6">The sequence shown here is derived from an EMBL/GenBank/DDBJ whole genome shotgun (WGS) entry which is preliminary data.</text>
</comment>
<dbReference type="Proteomes" id="UP000276128">
    <property type="component" value="Unassembled WGS sequence"/>
</dbReference>
<proteinExistence type="inferred from homology"/>
<reference evidence="6 7" key="1">
    <citation type="submission" date="2018-12" db="EMBL/GenBank/DDBJ databases">
        <title>Bacillus ochoae sp. nov., Paenibacillus whitsoniae sp. nov., Paenibacillus spiritus sp. nov. Isolated from the Mars Exploration Rover during spacecraft assembly.</title>
        <authorList>
            <person name="Seuylemezian A."/>
            <person name="Vaishampayan P."/>
        </authorList>
    </citation>
    <scope>NUCLEOTIDE SEQUENCE [LARGE SCALE GENOMIC DNA]</scope>
    <source>
        <strain evidence="6 7">MER 54</strain>
    </source>
</reference>
<dbReference type="EMBL" id="RXHU01000056">
    <property type="protein sequence ID" value="RTE08206.1"/>
    <property type="molecule type" value="Genomic_DNA"/>
</dbReference>
<evidence type="ECO:0000313" key="7">
    <source>
        <dbReference type="Proteomes" id="UP000276128"/>
    </source>
</evidence>
<dbReference type="GO" id="GO:0016757">
    <property type="term" value="F:glycosyltransferase activity"/>
    <property type="evidence" value="ECO:0007669"/>
    <property type="project" value="UniProtKB-KW"/>
</dbReference>
<accession>A0A430JAU4</accession>
<dbReference type="Gene3D" id="3.90.550.10">
    <property type="entry name" value="Spore Coat Polysaccharide Biosynthesis Protein SpsA, Chain A"/>
    <property type="match status" value="1"/>
</dbReference>
<dbReference type="PANTHER" id="PTHR43179">
    <property type="entry name" value="RHAMNOSYLTRANSFERASE WBBL"/>
    <property type="match status" value="1"/>
</dbReference>
<evidence type="ECO:0000256" key="3">
    <source>
        <dbReference type="ARBA" id="ARBA00022676"/>
    </source>
</evidence>
<dbReference type="Pfam" id="PF00535">
    <property type="entry name" value="Glycos_transf_2"/>
    <property type="match status" value="1"/>
</dbReference>
<evidence type="ECO:0000256" key="1">
    <source>
        <dbReference type="ARBA" id="ARBA00004776"/>
    </source>
</evidence>
<gene>
    <name evidence="6" type="ORF">EJQ19_18830</name>
</gene>
<comment type="similarity">
    <text evidence="2">Belongs to the glycosyltransferase 2 family.</text>
</comment>